<protein>
    <submittedName>
        <fullName evidence="2">Uncharacterized protein</fullName>
    </submittedName>
</protein>
<dbReference type="InterPro" id="IPR036179">
    <property type="entry name" value="Ig-like_dom_sf"/>
</dbReference>
<keyword evidence="1" id="KW-0732">Signal</keyword>
<dbReference type="InterPro" id="IPR013783">
    <property type="entry name" value="Ig-like_fold"/>
</dbReference>
<evidence type="ECO:0000313" key="3">
    <source>
        <dbReference type="Proteomes" id="UP001642540"/>
    </source>
</evidence>
<dbReference type="EMBL" id="CAXLJM020000046">
    <property type="protein sequence ID" value="CAL8111068.1"/>
    <property type="molecule type" value="Genomic_DNA"/>
</dbReference>
<comment type="caution">
    <text evidence="2">The sequence shown here is derived from an EMBL/GenBank/DDBJ whole genome shotgun (WGS) entry which is preliminary data.</text>
</comment>
<dbReference type="Gene3D" id="2.60.40.10">
    <property type="entry name" value="Immunoglobulins"/>
    <property type="match status" value="1"/>
</dbReference>
<feature type="chain" id="PRO_5045316379" evidence="1">
    <location>
        <begin position="19"/>
        <end position="108"/>
    </location>
</feature>
<sequence length="108" mass="12706">MLLNVVFDNFSLFSFTLSFFDAPQTDYEMQTKIIEEADGTYETQSRLIFTATRWENGITIECQTINSVMETRGEIPYRTKVKLQVNCKSETEFLRFITSFDNLLKYIE</sequence>
<proteinExistence type="predicted"/>
<dbReference type="SUPFAM" id="SSF48726">
    <property type="entry name" value="Immunoglobulin"/>
    <property type="match status" value="1"/>
</dbReference>
<gene>
    <name evidence="2" type="ORF">ODALV1_LOCUS14697</name>
</gene>
<feature type="signal peptide" evidence="1">
    <location>
        <begin position="1"/>
        <end position="18"/>
    </location>
</feature>
<dbReference type="Proteomes" id="UP001642540">
    <property type="component" value="Unassembled WGS sequence"/>
</dbReference>
<organism evidence="2 3">
    <name type="scientific">Orchesella dallaii</name>
    <dbReference type="NCBI Taxonomy" id="48710"/>
    <lineage>
        <taxon>Eukaryota</taxon>
        <taxon>Metazoa</taxon>
        <taxon>Ecdysozoa</taxon>
        <taxon>Arthropoda</taxon>
        <taxon>Hexapoda</taxon>
        <taxon>Collembola</taxon>
        <taxon>Entomobryomorpha</taxon>
        <taxon>Entomobryoidea</taxon>
        <taxon>Orchesellidae</taxon>
        <taxon>Orchesellinae</taxon>
        <taxon>Orchesella</taxon>
    </lineage>
</organism>
<evidence type="ECO:0000256" key="1">
    <source>
        <dbReference type="SAM" id="SignalP"/>
    </source>
</evidence>
<reference evidence="2 3" key="1">
    <citation type="submission" date="2024-08" db="EMBL/GenBank/DDBJ databases">
        <authorList>
            <person name="Cucini C."/>
            <person name="Frati F."/>
        </authorList>
    </citation>
    <scope>NUCLEOTIDE SEQUENCE [LARGE SCALE GENOMIC DNA]</scope>
</reference>
<keyword evidence="3" id="KW-1185">Reference proteome</keyword>
<accession>A0ABP1QSN9</accession>
<evidence type="ECO:0000313" key="2">
    <source>
        <dbReference type="EMBL" id="CAL8111068.1"/>
    </source>
</evidence>
<name>A0ABP1QSN9_9HEXA</name>